<dbReference type="GO" id="GO:0046872">
    <property type="term" value="F:metal ion binding"/>
    <property type="evidence" value="ECO:0007669"/>
    <property type="project" value="UniProtKB-KW"/>
</dbReference>
<dbReference type="Pfam" id="PF04055">
    <property type="entry name" value="Radical_SAM"/>
    <property type="match status" value="1"/>
</dbReference>
<comment type="cofactor">
    <cofactor evidence="5">
        <name>[4Fe-4S] cluster</name>
        <dbReference type="ChEBI" id="CHEBI:49883"/>
    </cofactor>
    <text evidence="5">Binds 1 [4Fe-4S] cluster. The cluster is coordinated with 3 cysteines and an exchangeable S-adenosyl-L-methionine.</text>
</comment>
<accession>A0A174VBQ8</accession>
<evidence type="ECO:0000313" key="7">
    <source>
        <dbReference type="EMBL" id="OBY10175.1"/>
    </source>
</evidence>
<evidence type="ECO:0000259" key="6">
    <source>
        <dbReference type="Pfam" id="PF04055"/>
    </source>
</evidence>
<dbReference type="InterPro" id="IPR058240">
    <property type="entry name" value="rSAM_sf"/>
</dbReference>
<sequence>MKYDYLLKKCDLCRRHCGVNRLNGELGICTANDNLIVARAELHLWEEPPISCENGSGTVFFSHCNLKCVFCQNHEISQEYKGAEITINRLSDIFLELQNKGANNINLVTPTHYVPQIIEAIEIAKYKGLKLPILYNTNGYDTLETIKLLDGYIDVYLPDFKYFDDKYSIKYSKAKDYSSEIIPILKEMVRQTGKPSFDDKGRILKGVIIRHLMLPGLLFDSKKVIDKIYSTFGDDVYISIMNQYTPMHNSSKYPEINKFLNPKHYNSLINYASELGVINGFIQDEGSNTTEYVPNFNFQGVLSDK</sequence>
<comment type="caution">
    <text evidence="7">The sequence shown here is derived from an EMBL/GenBank/DDBJ whole genome shotgun (WGS) entry which is preliminary data.</text>
</comment>
<dbReference type="OrthoDB" id="9781783at2"/>
<keyword evidence="3 5" id="KW-0408">Iron</keyword>
<dbReference type="CDD" id="cd01335">
    <property type="entry name" value="Radical_SAM"/>
    <property type="match status" value="1"/>
</dbReference>
<dbReference type="InterPro" id="IPR013785">
    <property type="entry name" value="Aldolase_TIM"/>
</dbReference>
<dbReference type="Gene3D" id="3.20.20.70">
    <property type="entry name" value="Aldolase class I"/>
    <property type="match status" value="1"/>
</dbReference>
<dbReference type="GeneID" id="42776413"/>
<feature type="binding site" evidence="5">
    <location>
        <position position="71"/>
    </location>
    <ligand>
        <name>[4Fe-4S] cluster</name>
        <dbReference type="ChEBI" id="CHEBI:49883"/>
        <note>4Fe-4S-S-AdoMet</note>
    </ligand>
</feature>
<organism evidence="7 8">
    <name type="scientific">Clostridium paraputrificum</name>
    <dbReference type="NCBI Taxonomy" id="29363"/>
    <lineage>
        <taxon>Bacteria</taxon>
        <taxon>Bacillati</taxon>
        <taxon>Bacillota</taxon>
        <taxon>Clostridia</taxon>
        <taxon>Eubacteriales</taxon>
        <taxon>Clostridiaceae</taxon>
        <taxon>Clostridium</taxon>
    </lineage>
</organism>
<dbReference type="Proteomes" id="UP000092714">
    <property type="component" value="Unassembled WGS sequence"/>
</dbReference>
<feature type="binding site" evidence="5">
    <location>
        <position position="68"/>
    </location>
    <ligand>
        <name>[4Fe-4S] cluster</name>
        <dbReference type="ChEBI" id="CHEBI:49883"/>
        <note>4Fe-4S-S-AdoMet</note>
    </ligand>
</feature>
<keyword evidence="1 5" id="KW-0949">S-adenosyl-L-methionine</keyword>
<dbReference type="InterPro" id="IPR007197">
    <property type="entry name" value="rSAM"/>
</dbReference>
<gene>
    <name evidence="7" type="ORF">CP373A1_11785</name>
</gene>
<evidence type="ECO:0000256" key="5">
    <source>
        <dbReference type="PIRSR" id="PIRSR004869-50"/>
    </source>
</evidence>
<name>A0A174VBQ8_9CLOT</name>
<evidence type="ECO:0000313" key="8">
    <source>
        <dbReference type="Proteomes" id="UP000092714"/>
    </source>
</evidence>
<evidence type="ECO:0000256" key="4">
    <source>
        <dbReference type="ARBA" id="ARBA00023014"/>
    </source>
</evidence>
<proteinExistence type="predicted"/>
<feature type="binding site" evidence="5">
    <location>
        <position position="64"/>
    </location>
    <ligand>
        <name>[4Fe-4S] cluster</name>
        <dbReference type="ChEBI" id="CHEBI:49883"/>
        <note>4Fe-4S-S-AdoMet</note>
    </ligand>
</feature>
<feature type="domain" description="Radical SAM core" evidence="6">
    <location>
        <begin position="60"/>
        <end position="187"/>
    </location>
</feature>
<dbReference type="SUPFAM" id="SSF102114">
    <property type="entry name" value="Radical SAM enzymes"/>
    <property type="match status" value="1"/>
</dbReference>
<dbReference type="eggNOG" id="COG1313">
    <property type="taxonomic scope" value="Bacteria"/>
</dbReference>
<dbReference type="SFLD" id="SFLDS00029">
    <property type="entry name" value="Radical_SAM"/>
    <property type="match status" value="1"/>
</dbReference>
<dbReference type="RefSeq" id="WP_027098588.1">
    <property type="nucleotide sequence ID" value="NZ_CABHIH010000004.1"/>
</dbReference>
<evidence type="ECO:0000256" key="1">
    <source>
        <dbReference type="ARBA" id="ARBA00022691"/>
    </source>
</evidence>
<dbReference type="AlphaFoldDB" id="A0A174VBQ8"/>
<evidence type="ECO:0000256" key="3">
    <source>
        <dbReference type="ARBA" id="ARBA00023004"/>
    </source>
</evidence>
<evidence type="ECO:0000256" key="2">
    <source>
        <dbReference type="ARBA" id="ARBA00022723"/>
    </source>
</evidence>
<keyword evidence="2 5" id="KW-0479">Metal-binding</keyword>
<dbReference type="InterPro" id="IPR016431">
    <property type="entry name" value="Pyrv-formate_lyase-activ_prd"/>
</dbReference>
<dbReference type="PANTHER" id="PTHR43075:SF1">
    <property type="entry name" value="FORMATE LYASE ACTIVATING ENZYME, PUTATIVE (AFU_ORTHOLOGUE AFUA_2G15630)-RELATED"/>
    <property type="match status" value="1"/>
</dbReference>
<dbReference type="PANTHER" id="PTHR43075">
    <property type="entry name" value="FORMATE LYASE ACTIVATING ENZYME, PUTATIVE (AFU_ORTHOLOGUE AFUA_2G15630)-RELATED"/>
    <property type="match status" value="1"/>
</dbReference>
<keyword evidence="4 5" id="KW-0411">Iron-sulfur</keyword>
<dbReference type="PIRSF" id="PIRSF004869">
    <property type="entry name" value="PflX_prd"/>
    <property type="match status" value="1"/>
</dbReference>
<dbReference type="GO" id="GO:0003824">
    <property type="term" value="F:catalytic activity"/>
    <property type="evidence" value="ECO:0007669"/>
    <property type="project" value="InterPro"/>
</dbReference>
<dbReference type="EMBL" id="MAPZ01000024">
    <property type="protein sequence ID" value="OBY10175.1"/>
    <property type="molecule type" value="Genomic_DNA"/>
</dbReference>
<reference evidence="7 8" key="1">
    <citation type="submission" date="2016-06" db="EMBL/GenBank/DDBJ databases">
        <authorList>
            <person name="Kjaerup R.B."/>
            <person name="Dalgaard T.S."/>
            <person name="Juul-Madsen H.R."/>
        </authorList>
    </citation>
    <scope>NUCLEOTIDE SEQUENCE [LARGE SCALE GENOMIC DNA]</scope>
    <source>
        <strain evidence="7 8">373-A1</strain>
    </source>
</reference>
<dbReference type="GO" id="GO:0051536">
    <property type="term" value="F:iron-sulfur cluster binding"/>
    <property type="evidence" value="ECO:0007669"/>
    <property type="project" value="UniProtKB-KW"/>
</dbReference>
<dbReference type="SFLD" id="SFLDG01099">
    <property type="entry name" value="Uncharacterised_Radical_SAM_Su"/>
    <property type="match status" value="1"/>
</dbReference>
<dbReference type="InterPro" id="IPR040085">
    <property type="entry name" value="MJ0674-like"/>
</dbReference>
<keyword evidence="8" id="KW-1185">Reference proteome</keyword>
<protein>
    <submittedName>
        <fullName evidence="7">Radical SAM protein</fullName>
    </submittedName>
</protein>